<dbReference type="OrthoDB" id="517867at2"/>
<dbReference type="PANTHER" id="PTHR39199:SF1">
    <property type="entry name" value="BLR5128 PROTEIN"/>
    <property type="match status" value="1"/>
</dbReference>
<dbReference type="PhylomeDB" id="A0A0H3C8J6"/>
<dbReference type="PATRIC" id="fig|565050.3.peg.1889"/>
<dbReference type="PANTHER" id="PTHR39199">
    <property type="entry name" value="BLR5128 PROTEIN"/>
    <property type="match status" value="1"/>
</dbReference>
<name>A0A0H3C8J6_CAUVN</name>
<proteinExistence type="predicted"/>
<dbReference type="Gene3D" id="3.30.2130.10">
    <property type="entry name" value="VC0802-like"/>
    <property type="match status" value="1"/>
</dbReference>
<dbReference type="InterPro" id="IPR045865">
    <property type="entry name" value="ACT-like_dom_sf"/>
</dbReference>
<evidence type="ECO:0000259" key="2">
    <source>
        <dbReference type="Pfam" id="PF13840"/>
    </source>
</evidence>
<gene>
    <name evidence="3" type="ordered locus">CCNA_01928</name>
</gene>
<dbReference type="RefSeq" id="WP_012640347.1">
    <property type="nucleotide sequence ID" value="NC_011916.1"/>
</dbReference>
<protein>
    <submittedName>
        <fullName evidence="3">Conserved ACT domain protein</fullName>
    </submittedName>
</protein>
<dbReference type="KEGG" id="ccs:CCNA_01928"/>
<accession>A0A0H3C8J6</accession>
<dbReference type="GeneID" id="7330068"/>
<dbReference type="InterPro" id="IPR018717">
    <property type="entry name" value="DUF2241"/>
</dbReference>
<keyword evidence="4" id="KW-1185">Reference proteome</keyword>
<evidence type="ECO:0000259" key="1">
    <source>
        <dbReference type="Pfam" id="PF10000"/>
    </source>
</evidence>
<dbReference type="Pfam" id="PF13840">
    <property type="entry name" value="ACT_7"/>
    <property type="match status" value="1"/>
</dbReference>
<dbReference type="HOGENOM" id="CLU_113369_0_0_5"/>
<dbReference type="EMBL" id="CP001340">
    <property type="protein sequence ID" value="ACL95393.1"/>
    <property type="molecule type" value="Genomic_DNA"/>
</dbReference>
<dbReference type="Proteomes" id="UP000001364">
    <property type="component" value="Chromosome"/>
</dbReference>
<dbReference type="AlphaFoldDB" id="A0A0H3C8J6"/>
<organism evidence="3 4">
    <name type="scientific">Caulobacter vibrioides (strain NA1000 / CB15N)</name>
    <name type="common">Caulobacter crescentus</name>
    <dbReference type="NCBI Taxonomy" id="565050"/>
    <lineage>
        <taxon>Bacteria</taxon>
        <taxon>Pseudomonadati</taxon>
        <taxon>Pseudomonadota</taxon>
        <taxon>Alphaproteobacteria</taxon>
        <taxon>Caulobacterales</taxon>
        <taxon>Caulobacteraceae</taxon>
        <taxon>Caulobacter</taxon>
    </lineage>
</organism>
<dbReference type="SUPFAM" id="SSF55021">
    <property type="entry name" value="ACT-like"/>
    <property type="match status" value="2"/>
</dbReference>
<dbReference type="Pfam" id="PF10000">
    <property type="entry name" value="ACT_3"/>
    <property type="match status" value="1"/>
</dbReference>
<feature type="domain" description="DUF2241" evidence="1">
    <location>
        <begin position="9"/>
        <end position="69"/>
    </location>
</feature>
<evidence type="ECO:0000313" key="3">
    <source>
        <dbReference type="EMBL" id="ACL95393.1"/>
    </source>
</evidence>
<dbReference type="RefSeq" id="YP_002517301.1">
    <property type="nucleotide sequence ID" value="NC_011916.1"/>
</dbReference>
<dbReference type="InterPro" id="IPR027795">
    <property type="entry name" value="CASTOR_ACT_dom"/>
</dbReference>
<reference evidence="3 4" key="1">
    <citation type="journal article" date="2010" name="J. Bacteriol.">
        <title>The genetic basis of laboratory adaptation in Caulobacter crescentus.</title>
        <authorList>
            <person name="Marks M.E."/>
            <person name="Castro-Rojas C.M."/>
            <person name="Teiling C."/>
            <person name="Du L."/>
            <person name="Kapatral V."/>
            <person name="Walunas T.L."/>
            <person name="Crosson S."/>
        </authorList>
    </citation>
    <scope>NUCLEOTIDE SEQUENCE [LARGE SCALE GENOMIC DNA]</scope>
    <source>
        <strain evidence="4">NA1000 / CB15N</strain>
    </source>
</reference>
<sequence>MTQVVRDAGEMLAGMTPELKSGRYVFCAAGDRDWTLVQPLAMFREAEGVSLILERSAAEAAGFPVEAPMALITLNVYSALDGVGLTAAVSGALAGAGIACNMVAALHHDHVFVPVERAKEAVGILLALQAKAATAP</sequence>
<evidence type="ECO:0000313" key="4">
    <source>
        <dbReference type="Proteomes" id="UP000001364"/>
    </source>
</evidence>
<feature type="domain" description="CASTOR ACT" evidence="2">
    <location>
        <begin position="71"/>
        <end position="125"/>
    </location>
</feature>